<evidence type="ECO:0000313" key="1">
    <source>
        <dbReference type="EMBL" id="GAG19468.1"/>
    </source>
</evidence>
<dbReference type="AlphaFoldDB" id="X0W4F7"/>
<accession>X0W4F7</accession>
<sequence>MIELDELPRSELYELGYQVLEALNRVAYAEEQRLADELRDIEDTEANVE</sequence>
<organism evidence="1">
    <name type="scientific">marine sediment metagenome</name>
    <dbReference type="NCBI Taxonomy" id="412755"/>
    <lineage>
        <taxon>unclassified sequences</taxon>
        <taxon>metagenomes</taxon>
        <taxon>ecological metagenomes</taxon>
    </lineage>
</organism>
<proteinExistence type="predicted"/>
<dbReference type="EMBL" id="BARS01030235">
    <property type="protein sequence ID" value="GAG19468.1"/>
    <property type="molecule type" value="Genomic_DNA"/>
</dbReference>
<reference evidence="1" key="1">
    <citation type="journal article" date="2014" name="Front. Microbiol.">
        <title>High frequency of phylogenetically diverse reductive dehalogenase-homologous genes in deep subseafloor sedimentary metagenomes.</title>
        <authorList>
            <person name="Kawai M."/>
            <person name="Futagami T."/>
            <person name="Toyoda A."/>
            <person name="Takaki Y."/>
            <person name="Nishi S."/>
            <person name="Hori S."/>
            <person name="Arai W."/>
            <person name="Tsubouchi T."/>
            <person name="Morono Y."/>
            <person name="Uchiyama I."/>
            <person name="Ito T."/>
            <person name="Fujiyama A."/>
            <person name="Inagaki F."/>
            <person name="Takami H."/>
        </authorList>
    </citation>
    <scope>NUCLEOTIDE SEQUENCE</scope>
    <source>
        <strain evidence="1">Expedition CK06-06</strain>
    </source>
</reference>
<name>X0W4F7_9ZZZZ</name>
<comment type="caution">
    <text evidence="1">The sequence shown here is derived from an EMBL/GenBank/DDBJ whole genome shotgun (WGS) entry which is preliminary data.</text>
</comment>
<gene>
    <name evidence="1" type="ORF">S01H1_47172</name>
</gene>
<protein>
    <submittedName>
        <fullName evidence="1">Uncharacterized protein</fullName>
    </submittedName>
</protein>